<dbReference type="InterPro" id="IPR036866">
    <property type="entry name" value="RibonucZ/Hydroxyglut_hydro"/>
</dbReference>
<dbReference type="SMART" id="SM00849">
    <property type="entry name" value="Lactamase_B"/>
    <property type="match status" value="1"/>
</dbReference>
<dbReference type="GO" id="GO:0016787">
    <property type="term" value="F:hydrolase activity"/>
    <property type="evidence" value="ECO:0007669"/>
    <property type="project" value="UniProtKB-KW"/>
</dbReference>
<protein>
    <submittedName>
        <fullName evidence="6">Metallo-hydrolase/oxidoreductase</fullName>
    </submittedName>
</protein>
<keyword evidence="2" id="KW-0479">Metal-binding</keyword>
<evidence type="ECO:0000259" key="5">
    <source>
        <dbReference type="SMART" id="SM00849"/>
    </source>
</evidence>
<dbReference type="InterPro" id="IPR001279">
    <property type="entry name" value="Metallo-B-lactamas"/>
</dbReference>
<organism evidence="6 7">
    <name type="scientific">Sporormia fimetaria CBS 119925</name>
    <dbReference type="NCBI Taxonomy" id="1340428"/>
    <lineage>
        <taxon>Eukaryota</taxon>
        <taxon>Fungi</taxon>
        <taxon>Dikarya</taxon>
        <taxon>Ascomycota</taxon>
        <taxon>Pezizomycotina</taxon>
        <taxon>Dothideomycetes</taxon>
        <taxon>Pleosporomycetidae</taxon>
        <taxon>Pleosporales</taxon>
        <taxon>Sporormiaceae</taxon>
        <taxon>Sporormia</taxon>
    </lineage>
</organism>
<dbReference type="InterPro" id="IPR051013">
    <property type="entry name" value="MBL_superfamily_lactonases"/>
</dbReference>
<sequence>MVPSATEPSTGIPESKAHVNLSLLDGGSFIGDYAKVHAGVNEKRFRMYNWAFYIEHNGRHLLWDLGLEKDRECYTPWVNKYMLDICNHVGPSRSIVKQLGERGVSAGQVDSVLFSHAHWDHCRPIKNEFPNATAYFGPGTKKGCSPGHLADPNAQWHGRYFDPERATEKFGELTGPWVPFGPFEKAMDFFQDGSFWVIQAPGHMPGNLCAAASLASGEWVLLASDCCHSRDLLDGKYEIATFCVPGNDKASLHSDIPAAYDTMSKIRKLEKEHGFHVALAHDAGWMKEGKNTVLMSLLDEYMATAVKERIPKDEIP</sequence>
<dbReference type="PANTHER" id="PTHR42978">
    <property type="entry name" value="QUORUM-QUENCHING LACTONASE YTNP-RELATED-RELATED"/>
    <property type="match status" value="1"/>
</dbReference>
<dbReference type="PANTHER" id="PTHR42978:SF4">
    <property type="entry name" value="METALLO-BETA-LACTAMASE DOMAIN-CONTAINING PROTEIN"/>
    <property type="match status" value="1"/>
</dbReference>
<gene>
    <name evidence="6" type="ORF">M011DRAFT_395457</name>
</gene>
<dbReference type="SUPFAM" id="SSF56281">
    <property type="entry name" value="Metallo-hydrolase/oxidoreductase"/>
    <property type="match status" value="1"/>
</dbReference>
<evidence type="ECO:0000256" key="2">
    <source>
        <dbReference type="ARBA" id="ARBA00022723"/>
    </source>
</evidence>
<dbReference type="GO" id="GO:0046872">
    <property type="term" value="F:metal ion binding"/>
    <property type="evidence" value="ECO:0007669"/>
    <property type="project" value="UniProtKB-KW"/>
</dbReference>
<evidence type="ECO:0000313" key="6">
    <source>
        <dbReference type="EMBL" id="KAF2750996.1"/>
    </source>
</evidence>
<dbReference type="Gene3D" id="3.60.15.10">
    <property type="entry name" value="Ribonuclease Z/Hydroxyacylglutathione hydrolase-like"/>
    <property type="match status" value="1"/>
</dbReference>
<evidence type="ECO:0000256" key="1">
    <source>
        <dbReference type="ARBA" id="ARBA00007749"/>
    </source>
</evidence>
<reference evidence="6" key="1">
    <citation type="journal article" date="2020" name="Stud. Mycol.">
        <title>101 Dothideomycetes genomes: a test case for predicting lifestyles and emergence of pathogens.</title>
        <authorList>
            <person name="Haridas S."/>
            <person name="Albert R."/>
            <person name="Binder M."/>
            <person name="Bloem J."/>
            <person name="Labutti K."/>
            <person name="Salamov A."/>
            <person name="Andreopoulos B."/>
            <person name="Baker S."/>
            <person name="Barry K."/>
            <person name="Bills G."/>
            <person name="Bluhm B."/>
            <person name="Cannon C."/>
            <person name="Castanera R."/>
            <person name="Culley D."/>
            <person name="Daum C."/>
            <person name="Ezra D."/>
            <person name="Gonzalez J."/>
            <person name="Henrissat B."/>
            <person name="Kuo A."/>
            <person name="Liang C."/>
            <person name="Lipzen A."/>
            <person name="Lutzoni F."/>
            <person name="Magnuson J."/>
            <person name="Mondo S."/>
            <person name="Nolan M."/>
            <person name="Ohm R."/>
            <person name="Pangilinan J."/>
            <person name="Park H.-J."/>
            <person name="Ramirez L."/>
            <person name="Alfaro M."/>
            <person name="Sun H."/>
            <person name="Tritt A."/>
            <person name="Yoshinaga Y."/>
            <person name="Zwiers L.-H."/>
            <person name="Turgeon B."/>
            <person name="Goodwin S."/>
            <person name="Spatafora J."/>
            <person name="Crous P."/>
            <person name="Grigoriev I."/>
        </authorList>
    </citation>
    <scope>NUCLEOTIDE SEQUENCE</scope>
    <source>
        <strain evidence="6">CBS 119925</strain>
    </source>
</reference>
<keyword evidence="3" id="KW-0378">Hydrolase</keyword>
<dbReference type="AlphaFoldDB" id="A0A6A6VMH8"/>
<comment type="similarity">
    <text evidence="1">Belongs to the metallo-beta-lactamase superfamily.</text>
</comment>
<proteinExistence type="inferred from homology"/>
<dbReference type="Proteomes" id="UP000799440">
    <property type="component" value="Unassembled WGS sequence"/>
</dbReference>
<dbReference type="EMBL" id="MU006563">
    <property type="protein sequence ID" value="KAF2750996.1"/>
    <property type="molecule type" value="Genomic_DNA"/>
</dbReference>
<dbReference type="OrthoDB" id="10250730at2759"/>
<keyword evidence="4" id="KW-0862">Zinc</keyword>
<evidence type="ECO:0000256" key="3">
    <source>
        <dbReference type="ARBA" id="ARBA00022801"/>
    </source>
</evidence>
<feature type="domain" description="Metallo-beta-lactamase" evidence="5">
    <location>
        <begin position="48"/>
        <end position="281"/>
    </location>
</feature>
<evidence type="ECO:0000256" key="4">
    <source>
        <dbReference type="ARBA" id="ARBA00022833"/>
    </source>
</evidence>
<dbReference type="Pfam" id="PF00753">
    <property type="entry name" value="Lactamase_B"/>
    <property type="match status" value="1"/>
</dbReference>
<accession>A0A6A6VMH8</accession>
<dbReference type="CDD" id="cd07730">
    <property type="entry name" value="metallo-hydrolase-like_MBL-fold"/>
    <property type="match status" value="1"/>
</dbReference>
<name>A0A6A6VMH8_9PLEO</name>
<evidence type="ECO:0000313" key="7">
    <source>
        <dbReference type="Proteomes" id="UP000799440"/>
    </source>
</evidence>
<keyword evidence="7" id="KW-1185">Reference proteome</keyword>